<protein>
    <submittedName>
        <fullName evidence="1">Uncharacterized protein</fullName>
    </submittedName>
</protein>
<name>A0A2G2YEC3_CAPAN</name>
<keyword evidence="2" id="KW-1185">Reference proteome</keyword>
<dbReference type="AlphaFoldDB" id="A0A2G2YEC3"/>
<organism evidence="1 2">
    <name type="scientific">Capsicum annuum</name>
    <name type="common">Capsicum pepper</name>
    <dbReference type="NCBI Taxonomy" id="4072"/>
    <lineage>
        <taxon>Eukaryota</taxon>
        <taxon>Viridiplantae</taxon>
        <taxon>Streptophyta</taxon>
        <taxon>Embryophyta</taxon>
        <taxon>Tracheophyta</taxon>
        <taxon>Spermatophyta</taxon>
        <taxon>Magnoliopsida</taxon>
        <taxon>eudicotyledons</taxon>
        <taxon>Gunneridae</taxon>
        <taxon>Pentapetalae</taxon>
        <taxon>asterids</taxon>
        <taxon>lamiids</taxon>
        <taxon>Solanales</taxon>
        <taxon>Solanaceae</taxon>
        <taxon>Solanoideae</taxon>
        <taxon>Capsiceae</taxon>
        <taxon>Capsicum</taxon>
    </lineage>
</organism>
<dbReference type="EMBL" id="AYRZ02000011">
    <property type="protein sequence ID" value="PHT68086.1"/>
    <property type="molecule type" value="Genomic_DNA"/>
</dbReference>
<reference evidence="1 2" key="1">
    <citation type="journal article" date="2014" name="Nat. Genet.">
        <title>Genome sequence of the hot pepper provides insights into the evolution of pungency in Capsicum species.</title>
        <authorList>
            <person name="Kim S."/>
            <person name="Park M."/>
            <person name="Yeom S.I."/>
            <person name="Kim Y.M."/>
            <person name="Lee J.M."/>
            <person name="Lee H.A."/>
            <person name="Seo E."/>
            <person name="Choi J."/>
            <person name="Cheong K."/>
            <person name="Kim K.T."/>
            <person name="Jung K."/>
            <person name="Lee G.W."/>
            <person name="Oh S.K."/>
            <person name="Bae C."/>
            <person name="Kim S.B."/>
            <person name="Lee H.Y."/>
            <person name="Kim S.Y."/>
            <person name="Kim M.S."/>
            <person name="Kang B.C."/>
            <person name="Jo Y.D."/>
            <person name="Yang H.B."/>
            <person name="Jeong H.J."/>
            <person name="Kang W.H."/>
            <person name="Kwon J.K."/>
            <person name="Shin C."/>
            <person name="Lim J.Y."/>
            <person name="Park J.H."/>
            <person name="Huh J.H."/>
            <person name="Kim J.S."/>
            <person name="Kim B.D."/>
            <person name="Cohen O."/>
            <person name="Paran I."/>
            <person name="Suh M.C."/>
            <person name="Lee S.B."/>
            <person name="Kim Y.K."/>
            <person name="Shin Y."/>
            <person name="Noh S.J."/>
            <person name="Park J."/>
            <person name="Seo Y.S."/>
            <person name="Kwon S.Y."/>
            <person name="Kim H.A."/>
            <person name="Park J.M."/>
            <person name="Kim H.J."/>
            <person name="Choi S.B."/>
            <person name="Bosland P.W."/>
            <person name="Reeves G."/>
            <person name="Jo S.H."/>
            <person name="Lee B.W."/>
            <person name="Cho H.T."/>
            <person name="Choi H.S."/>
            <person name="Lee M.S."/>
            <person name="Yu Y."/>
            <person name="Do Choi Y."/>
            <person name="Park B.S."/>
            <person name="van Deynze A."/>
            <person name="Ashrafi H."/>
            <person name="Hill T."/>
            <person name="Kim W.T."/>
            <person name="Pai H.S."/>
            <person name="Ahn H.K."/>
            <person name="Yeam I."/>
            <person name="Giovannoni J.J."/>
            <person name="Rose J.K."/>
            <person name="Sorensen I."/>
            <person name="Lee S.J."/>
            <person name="Kim R.W."/>
            <person name="Choi I.Y."/>
            <person name="Choi B.S."/>
            <person name="Lim J.S."/>
            <person name="Lee Y.H."/>
            <person name="Choi D."/>
        </authorList>
    </citation>
    <scope>NUCLEOTIDE SEQUENCE [LARGE SCALE GENOMIC DNA]</scope>
    <source>
        <strain evidence="2">cv. CM334</strain>
    </source>
</reference>
<comment type="caution">
    <text evidence="1">The sequence shown here is derived from an EMBL/GenBank/DDBJ whole genome shotgun (WGS) entry which is preliminary data.</text>
</comment>
<dbReference type="InterPro" id="IPR043502">
    <property type="entry name" value="DNA/RNA_pol_sf"/>
</dbReference>
<dbReference type="Gramene" id="PHT68086">
    <property type="protein sequence ID" value="PHT68086"/>
    <property type="gene ID" value="T459_27573"/>
</dbReference>
<dbReference type="Proteomes" id="UP000222542">
    <property type="component" value="Unassembled WGS sequence"/>
</dbReference>
<dbReference type="SUPFAM" id="SSF56672">
    <property type="entry name" value="DNA/RNA polymerases"/>
    <property type="match status" value="1"/>
</dbReference>
<evidence type="ECO:0000313" key="2">
    <source>
        <dbReference type="Proteomes" id="UP000222542"/>
    </source>
</evidence>
<reference evidence="1 2" key="2">
    <citation type="journal article" date="2017" name="Genome Biol.">
        <title>New reference genome sequences of hot pepper reveal the massive evolution of plant disease-resistance genes by retroduplication.</title>
        <authorList>
            <person name="Kim S."/>
            <person name="Park J."/>
            <person name="Yeom S.I."/>
            <person name="Kim Y.M."/>
            <person name="Seo E."/>
            <person name="Kim K.T."/>
            <person name="Kim M.S."/>
            <person name="Lee J.M."/>
            <person name="Cheong K."/>
            <person name="Shin H.S."/>
            <person name="Kim S.B."/>
            <person name="Han K."/>
            <person name="Lee J."/>
            <person name="Park M."/>
            <person name="Lee H.A."/>
            <person name="Lee H.Y."/>
            <person name="Lee Y."/>
            <person name="Oh S."/>
            <person name="Lee J.H."/>
            <person name="Choi E."/>
            <person name="Choi E."/>
            <person name="Lee S.E."/>
            <person name="Jeon J."/>
            <person name="Kim H."/>
            <person name="Choi G."/>
            <person name="Song H."/>
            <person name="Lee J."/>
            <person name="Lee S.C."/>
            <person name="Kwon J.K."/>
            <person name="Lee H.Y."/>
            <person name="Koo N."/>
            <person name="Hong Y."/>
            <person name="Kim R.W."/>
            <person name="Kang W.H."/>
            <person name="Huh J.H."/>
            <person name="Kang B.C."/>
            <person name="Yang T.J."/>
            <person name="Lee Y.H."/>
            <person name="Bennetzen J.L."/>
            <person name="Choi D."/>
        </authorList>
    </citation>
    <scope>NUCLEOTIDE SEQUENCE [LARGE SCALE GENOMIC DNA]</scope>
    <source>
        <strain evidence="2">cv. CM334</strain>
    </source>
</reference>
<dbReference type="Gene3D" id="3.10.10.10">
    <property type="entry name" value="HIV Type 1 Reverse Transcriptase, subunit A, domain 1"/>
    <property type="match status" value="1"/>
</dbReference>
<dbReference type="OMA" id="WACEEFY"/>
<gene>
    <name evidence="1" type="ORF">T459_27573</name>
</gene>
<proteinExistence type="predicted"/>
<evidence type="ECO:0000313" key="1">
    <source>
        <dbReference type="EMBL" id="PHT68086.1"/>
    </source>
</evidence>
<accession>A0A2G2YEC3</accession>
<sequence length="93" mass="11108">MENQLIEECYAESYREFLKKTKHSLWLNQEFFIRLPFKKSENVNPMKASHSSMNPKHLHLAKKECTELLEFGLNEPSDSQWACEEFYVNKHAE</sequence>